<accession>A0AAV4V486</accession>
<protein>
    <submittedName>
        <fullName evidence="1">Uncharacterized protein</fullName>
    </submittedName>
</protein>
<gene>
    <name evidence="1" type="primary">Cacna2d3</name>
    <name evidence="1" type="ORF">CEXT_424731</name>
</gene>
<dbReference type="GO" id="GO:0005245">
    <property type="term" value="F:voltage-gated calcium channel activity"/>
    <property type="evidence" value="ECO:0007669"/>
    <property type="project" value="TreeGrafter"/>
</dbReference>
<comment type="caution">
    <text evidence="1">The sequence shown here is derived from an EMBL/GenBank/DDBJ whole genome shotgun (WGS) entry which is preliminary data.</text>
</comment>
<evidence type="ECO:0000313" key="2">
    <source>
        <dbReference type="Proteomes" id="UP001054945"/>
    </source>
</evidence>
<dbReference type="InterPro" id="IPR051173">
    <property type="entry name" value="Ca_channel_alpha-2/delta"/>
</dbReference>
<organism evidence="1 2">
    <name type="scientific">Caerostris extrusa</name>
    <name type="common">Bark spider</name>
    <name type="synonym">Caerostris bankana</name>
    <dbReference type="NCBI Taxonomy" id="172846"/>
    <lineage>
        <taxon>Eukaryota</taxon>
        <taxon>Metazoa</taxon>
        <taxon>Ecdysozoa</taxon>
        <taxon>Arthropoda</taxon>
        <taxon>Chelicerata</taxon>
        <taxon>Arachnida</taxon>
        <taxon>Araneae</taxon>
        <taxon>Araneomorphae</taxon>
        <taxon>Entelegynae</taxon>
        <taxon>Araneoidea</taxon>
        <taxon>Araneidae</taxon>
        <taxon>Caerostris</taxon>
    </lineage>
</organism>
<dbReference type="EMBL" id="BPLR01013954">
    <property type="protein sequence ID" value="GIY65050.1"/>
    <property type="molecule type" value="Genomic_DNA"/>
</dbReference>
<proteinExistence type="predicted"/>
<dbReference type="AlphaFoldDB" id="A0AAV4V486"/>
<evidence type="ECO:0000313" key="1">
    <source>
        <dbReference type="EMBL" id="GIY65050.1"/>
    </source>
</evidence>
<reference evidence="1 2" key="1">
    <citation type="submission" date="2021-06" db="EMBL/GenBank/DDBJ databases">
        <title>Caerostris extrusa draft genome.</title>
        <authorList>
            <person name="Kono N."/>
            <person name="Arakawa K."/>
        </authorList>
    </citation>
    <scope>NUCLEOTIDE SEQUENCE [LARGE SCALE GENOMIC DNA]</scope>
</reference>
<sequence>MAELELIDDDKLGPREFDETLFEMKNSTINRRIGWKKLPVKLHIDGMRRVVTRRNSYYYGPIENTPYSLVIALPEPYGQYRLAGQIEVKRRTENLQQYFKDDKWRVHPDWVYCESKTKEGDPIITPEDVIRKFIHEAENSQNFKWKSQSTSPPVNDAPLCDKHLVQSLVFDAKATDVDVKKCEKPAMPNQYDDQMMGMHGIVTTFVATRSGLLRFDDHRTDEEKANSTDRPFL</sequence>
<name>A0AAV4V486_CAEEX</name>
<dbReference type="Proteomes" id="UP001054945">
    <property type="component" value="Unassembled WGS sequence"/>
</dbReference>
<keyword evidence="2" id="KW-1185">Reference proteome</keyword>
<dbReference type="PANTHER" id="PTHR10166:SF37">
    <property type="entry name" value="STOLID, ISOFORM H"/>
    <property type="match status" value="1"/>
</dbReference>
<dbReference type="GO" id="GO:0005891">
    <property type="term" value="C:voltage-gated calcium channel complex"/>
    <property type="evidence" value="ECO:0007669"/>
    <property type="project" value="TreeGrafter"/>
</dbReference>
<dbReference type="PANTHER" id="PTHR10166">
    <property type="entry name" value="VOLTAGE-DEPENDENT CALCIUM CHANNEL SUBUNIT ALPHA-2/DELTA-RELATED"/>
    <property type="match status" value="1"/>
</dbReference>